<comment type="caution">
    <text evidence="2">The sequence shown here is derived from an EMBL/GenBank/DDBJ whole genome shotgun (WGS) entry which is preliminary data.</text>
</comment>
<reference evidence="2" key="1">
    <citation type="journal article" date="2020" name="bioRxiv">
        <title>Chromosome-level reference genome of the European wasp spider Argiope bruennichi: a resource for studies on range expansion and evolutionary adaptation.</title>
        <authorList>
            <person name="Sheffer M.M."/>
            <person name="Hoppe A."/>
            <person name="Krehenwinkel H."/>
            <person name="Uhl G."/>
            <person name="Kuss A.W."/>
            <person name="Jensen L."/>
            <person name="Jensen C."/>
            <person name="Gillespie R.G."/>
            <person name="Hoff K.J."/>
            <person name="Prost S."/>
        </authorList>
    </citation>
    <scope>NUCLEOTIDE SEQUENCE</scope>
</reference>
<sequence length="132" mass="14747">MEYFLVPEIPESELPHESGPPVTSASFRCRKFTSEHRHAFNDSAGGLKKMASYRLVAMVTENYLLTWPQTSYSRPSLLMSTWTATVATVLLMMTFFAQVTAVVVMTDPTLNVRGLVWSSGLRSIEPVGRRSS</sequence>
<accession>A0A8T0F778</accession>
<keyword evidence="1" id="KW-0812">Transmembrane</keyword>
<name>A0A8T0F778_ARGBR</name>
<dbReference type="EMBL" id="JABXBU010000015">
    <property type="protein sequence ID" value="KAF8786095.1"/>
    <property type="molecule type" value="Genomic_DNA"/>
</dbReference>
<dbReference type="OrthoDB" id="6426168at2759"/>
<gene>
    <name evidence="2" type="ORF">HNY73_007859</name>
</gene>
<proteinExistence type="predicted"/>
<evidence type="ECO:0000313" key="3">
    <source>
        <dbReference type="Proteomes" id="UP000807504"/>
    </source>
</evidence>
<keyword evidence="1" id="KW-0472">Membrane</keyword>
<organism evidence="2 3">
    <name type="scientific">Argiope bruennichi</name>
    <name type="common">Wasp spider</name>
    <name type="synonym">Aranea bruennichi</name>
    <dbReference type="NCBI Taxonomy" id="94029"/>
    <lineage>
        <taxon>Eukaryota</taxon>
        <taxon>Metazoa</taxon>
        <taxon>Ecdysozoa</taxon>
        <taxon>Arthropoda</taxon>
        <taxon>Chelicerata</taxon>
        <taxon>Arachnida</taxon>
        <taxon>Araneae</taxon>
        <taxon>Araneomorphae</taxon>
        <taxon>Entelegynae</taxon>
        <taxon>Araneoidea</taxon>
        <taxon>Araneidae</taxon>
        <taxon>Argiope</taxon>
    </lineage>
</organism>
<dbReference type="AlphaFoldDB" id="A0A8T0F778"/>
<keyword evidence="1" id="KW-1133">Transmembrane helix</keyword>
<dbReference type="Proteomes" id="UP000807504">
    <property type="component" value="Unassembled WGS sequence"/>
</dbReference>
<protein>
    <submittedName>
        <fullName evidence="2">Uncharacterized protein</fullName>
    </submittedName>
</protein>
<reference evidence="2" key="2">
    <citation type="submission" date="2020-06" db="EMBL/GenBank/DDBJ databases">
        <authorList>
            <person name="Sheffer M."/>
        </authorList>
    </citation>
    <scope>NUCLEOTIDE SEQUENCE</scope>
</reference>
<evidence type="ECO:0000256" key="1">
    <source>
        <dbReference type="SAM" id="Phobius"/>
    </source>
</evidence>
<keyword evidence="3" id="KW-1185">Reference proteome</keyword>
<feature type="transmembrane region" description="Helical" evidence="1">
    <location>
        <begin position="82"/>
        <end position="105"/>
    </location>
</feature>
<evidence type="ECO:0000313" key="2">
    <source>
        <dbReference type="EMBL" id="KAF8786095.1"/>
    </source>
</evidence>